<evidence type="ECO:0000313" key="3">
    <source>
        <dbReference type="Proteomes" id="UP001198163"/>
    </source>
</evidence>
<dbReference type="InterPro" id="IPR018668">
    <property type="entry name" value="DNA-binding_VF530-like"/>
</dbReference>
<dbReference type="RefSeq" id="WP_230753809.1">
    <property type="nucleotide sequence ID" value="NZ_JAINWA010000001.1"/>
</dbReference>
<dbReference type="AlphaFoldDB" id="A0AAE3JJA9"/>
<accession>A0AAE3JJA9</accession>
<sequence>MIERTPQDEERQKAQPAETGESAVVKAEPKEEQPNNPLHGITLEKIVTRLVDELGWIEMNRRIKINCFYSHPSVKSSLKFLRQTEWARTQVENLYLEVMYSKRMKEKNAPDKPGR</sequence>
<gene>
    <name evidence="2" type="ORF">K7J14_04845</name>
</gene>
<dbReference type="InterPro" id="IPR036361">
    <property type="entry name" value="SAP_dom_sf"/>
</dbReference>
<dbReference type="Pfam" id="PF09905">
    <property type="entry name" value="VF530"/>
    <property type="match status" value="1"/>
</dbReference>
<evidence type="ECO:0000313" key="2">
    <source>
        <dbReference type="EMBL" id="MCD1654025.1"/>
    </source>
</evidence>
<comment type="caution">
    <text evidence="2">The sequence shown here is derived from an EMBL/GenBank/DDBJ whole genome shotgun (WGS) entry which is preliminary data.</text>
</comment>
<dbReference type="EMBL" id="JAINWA010000001">
    <property type="protein sequence ID" value="MCD1654025.1"/>
    <property type="molecule type" value="Genomic_DNA"/>
</dbReference>
<keyword evidence="3" id="KW-1185">Reference proteome</keyword>
<organism evidence="2 3">
    <name type="scientific">Teretinema zuelzerae</name>
    <dbReference type="NCBI Taxonomy" id="156"/>
    <lineage>
        <taxon>Bacteria</taxon>
        <taxon>Pseudomonadati</taxon>
        <taxon>Spirochaetota</taxon>
        <taxon>Spirochaetia</taxon>
        <taxon>Spirochaetales</taxon>
        <taxon>Treponemataceae</taxon>
        <taxon>Teretinema</taxon>
    </lineage>
</organism>
<name>A0AAE3JJA9_9SPIR</name>
<evidence type="ECO:0000256" key="1">
    <source>
        <dbReference type="SAM" id="MobiDB-lite"/>
    </source>
</evidence>
<dbReference type="Gene3D" id="1.10.720.30">
    <property type="entry name" value="SAP domain"/>
    <property type="match status" value="1"/>
</dbReference>
<feature type="region of interest" description="Disordered" evidence="1">
    <location>
        <begin position="1"/>
        <end position="38"/>
    </location>
</feature>
<proteinExistence type="predicted"/>
<dbReference type="GO" id="GO:0003677">
    <property type="term" value="F:DNA binding"/>
    <property type="evidence" value="ECO:0007669"/>
    <property type="project" value="InterPro"/>
</dbReference>
<dbReference type="Proteomes" id="UP001198163">
    <property type="component" value="Unassembled WGS sequence"/>
</dbReference>
<protein>
    <submittedName>
        <fullName evidence="2">VF530 family protein</fullName>
    </submittedName>
</protein>
<feature type="compositionally biased region" description="Basic and acidic residues" evidence="1">
    <location>
        <begin position="1"/>
        <end position="13"/>
    </location>
</feature>
<reference evidence="2" key="1">
    <citation type="submission" date="2021-08" db="EMBL/GenBank/DDBJ databases">
        <title>Comparative analyses of Brucepasteria parasyntrophica and Teretinema zuelzerae.</title>
        <authorList>
            <person name="Song Y."/>
            <person name="Brune A."/>
        </authorList>
    </citation>
    <scope>NUCLEOTIDE SEQUENCE</scope>
    <source>
        <strain evidence="2">DSM 1903</strain>
    </source>
</reference>